<accession>L9KK97</accession>
<organism evidence="1 2">
    <name type="scientific">Tupaia chinensis</name>
    <name type="common">Chinese tree shrew</name>
    <name type="synonym">Tupaia belangeri chinensis</name>
    <dbReference type="NCBI Taxonomy" id="246437"/>
    <lineage>
        <taxon>Eukaryota</taxon>
        <taxon>Metazoa</taxon>
        <taxon>Chordata</taxon>
        <taxon>Craniata</taxon>
        <taxon>Vertebrata</taxon>
        <taxon>Euteleostomi</taxon>
        <taxon>Mammalia</taxon>
        <taxon>Eutheria</taxon>
        <taxon>Euarchontoglires</taxon>
        <taxon>Scandentia</taxon>
        <taxon>Tupaiidae</taxon>
        <taxon>Tupaia</taxon>
    </lineage>
</organism>
<dbReference type="AlphaFoldDB" id="L9KK97"/>
<dbReference type="Proteomes" id="UP000011518">
    <property type="component" value="Unassembled WGS sequence"/>
</dbReference>
<sequence length="79" mass="8899">MFRCRSDKREDEEDEYQLKHKCVEGLMDIENSNQVAQTTKKDAILGDALFDLLHDAVTSVQMMQLIMGKTAVAMATGMC</sequence>
<reference evidence="2" key="1">
    <citation type="submission" date="2012-07" db="EMBL/GenBank/DDBJ databases">
        <title>Genome of the Chinese tree shrew, a rising model animal genetically related to primates.</title>
        <authorList>
            <person name="Zhang G."/>
            <person name="Fan Y."/>
            <person name="Yao Y."/>
            <person name="Huang Z."/>
        </authorList>
    </citation>
    <scope>NUCLEOTIDE SEQUENCE [LARGE SCALE GENOMIC DNA]</scope>
</reference>
<evidence type="ECO:0000313" key="2">
    <source>
        <dbReference type="Proteomes" id="UP000011518"/>
    </source>
</evidence>
<dbReference type="STRING" id="246437.L9KK97"/>
<evidence type="ECO:0000313" key="1">
    <source>
        <dbReference type="EMBL" id="ELW63191.1"/>
    </source>
</evidence>
<proteinExistence type="predicted"/>
<reference evidence="2" key="2">
    <citation type="journal article" date="2013" name="Nat. Commun.">
        <title>Genome of the Chinese tree shrew.</title>
        <authorList>
            <person name="Fan Y."/>
            <person name="Huang Z.Y."/>
            <person name="Cao C.C."/>
            <person name="Chen C.S."/>
            <person name="Chen Y.X."/>
            <person name="Fan D.D."/>
            <person name="He J."/>
            <person name="Hou H.L."/>
            <person name="Hu L."/>
            <person name="Hu X.T."/>
            <person name="Jiang X.T."/>
            <person name="Lai R."/>
            <person name="Lang Y.S."/>
            <person name="Liang B."/>
            <person name="Liao S.G."/>
            <person name="Mu D."/>
            <person name="Ma Y.Y."/>
            <person name="Niu Y.Y."/>
            <person name="Sun X.Q."/>
            <person name="Xia J.Q."/>
            <person name="Xiao J."/>
            <person name="Xiong Z.Q."/>
            <person name="Xu L."/>
            <person name="Yang L."/>
            <person name="Zhang Y."/>
            <person name="Zhao W."/>
            <person name="Zhao X.D."/>
            <person name="Zheng Y.T."/>
            <person name="Zhou J.M."/>
            <person name="Zhu Y.B."/>
            <person name="Zhang G.J."/>
            <person name="Wang J."/>
            <person name="Yao Y.G."/>
        </authorList>
    </citation>
    <scope>NUCLEOTIDE SEQUENCE [LARGE SCALE GENOMIC DNA]</scope>
</reference>
<keyword evidence="2" id="KW-1185">Reference proteome</keyword>
<dbReference type="InParanoid" id="L9KK97"/>
<name>L9KK97_TUPCH</name>
<protein>
    <submittedName>
        <fullName evidence="1">Uncharacterized protein</fullName>
    </submittedName>
</protein>
<dbReference type="EMBL" id="KB320791">
    <property type="protein sequence ID" value="ELW63191.1"/>
    <property type="molecule type" value="Genomic_DNA"/>
</dbReference>
<gene>
    <name evidence="1" type="ORF">TREES_T100010781</name>
</gene>